<dbReference type="AlphaFoldDB" id="A0A915IKF4"/>
<accession>A0A915IKF4</accession>
<dbReference type="Proteomes" id="UP000887565">
    <property type="component" value="Unplaced"/>
</dbReference>
<organism evidence="1 2">
    <name type="scientific">Romanomermis culicivorax</name>
    <name type="common">Nematode worm</name>
    <dbReference type="NCBI Taxonomy" id="13658"/>
    <lineage>
        <taxon>Eukaryota</taxon>
        <taxon>Metazoa</taxon>
        <taxon>Ecdysozoa</taxon>
        <taxon>Nematoda</taxon>
        <taxon>Enoplea</taxon>
        <taxon>Dorylaimia</taxon>
        <taxon>Mermithida</taxon>
        <taxon>Mermithoidea</taxon>
        <taxon>Mermithidae</taxon>
        <taxon>Romanomermis</taxon>
    </lineage>
</organism>
<name>A0A915IKF4_ROMCU</name>
<proteinExistence type="predicted"/>
<reference evidence="2" key="1">
    <citation type="submission" date="2022-11" db="UniProtKB">
        <authorList>
            <consortium name="WormBaseParasite"/>
        </authorList>
    </citation>
    <scope>IDENTIFICATION</scope>
</reference>
<keyword evidence="1" id="KW-1185">Reference proteome</keyword>
<protein>
    <submittedName>
        <fullName evidence="2">Uncharacterized protein</fullName>
    </submittedName>
</protein>
<evidence type="ECO:0000313" key="2">
    <source>
        <dbReference type="WBParaSite" id="nRc.2.0.1.t14349-RA"/>
    </source>
</evidence>
<evidence type="ECO:0000313" key="1">
    <source>
        <dbReference type="Proteomes" id="UP000887565"/>
    </source>
</evidence>
<sequence length="82" mass="9392">SIIGIKYQRILGLDHLILGTLTQRRAKAVENICKCSKQWTKEAGHGWHNCQGQYHMNWEQRLCGSLCHRKYNSTDDGGAVHK</sequence>
<dbReference type="WBParaSite" id="nRc.2.0.1.t14349-RA">
    <property type="protein sequence ID" value="nRc.2.0.1.t14349-RA"/>
    <property type="gene ID" value="nRc.2.0.1.g14349"/>
</dbReference>